<accession>A0A8J2I7J9</accession>
<evidence type="ECO:0000313" key="8">
    <source>
        <dbReference type="EMBL" id="CAG5180958.1"/>
    </source>
</evidence>
<dbReference type="PROSITE" id="PS00463">
    <property type="entry name" value="ZN2_CY6_FUNGAL_1"/>
    <property type="match status" value="1"/>
</dbReference>
<dbReference type="SUPFAM" id="SSF57701">
    <property type="entry name" value="Zn2/Cys6 DNA-binding domain"/>
    <property type="match status" value="1"/>
</dbReference>
<dbReference type="GO" id="GO:0003677">
    <property type="term" value="F:DNA binding"/>
    <property type="evidence" value="ECO:0007669"/>
    <property type="project" value="UniProtKB-KW"/>
</dbReference>
<evidence type="ECO:0000256" key="1">
    <source>
        <dbReference type="ARBA" id="ARBA00022723"/>
    </source>
</evidence>
<dbReference type="CDD" id="cd00067">
    <property type="entry name" value="GAL4"/>
    <property type="match status" value="1"/>
</dbReference>
<dbReference type="InterPro" id="IPR001138">
    <property type="entry name" value="Zn2Cys6_DnaBD"/>
</dbReference>
<evidence type="ECO:0000256" key="5">
    <source>
        <dbReference type="ARBA" id="ARBA00023163"/>
    </source>
</evidence>
<dbReference type="GeneID" id="67021753"/>
<keyword evidence="3" id="KW-0805">Transcription regulation</keyword>
<dbReference type="RefSeq" id="XP_043173091.1">
    <property type="nucleotide sequence ID" value="XM_043317156.1"/>
</dbReference>
<evidence type="ECO:0000256" key="3">
    <source>
        <dbReference type="ARBA" id="ARBA00023015"/>
    </source>
</evidence>
<gene>
    <name evidence="8" type="ORF">ALTATR162_LOCUS9522</name>
</gene>
<dbReference type="GO" id="GO:0008270">
    <property type="term" value="F:zinc ion binding"/>
    <property type="evidence" value="ECO:0007669"/>
    <property type="project" value="InterPro"/>
</dbReference>
<dbReference type="InterPro" id="IPR036864">
    <property type="entry name" value="Zn2-C6_fun-type_DNA-bd_sf"/>
</dbReference>
<feature type="domain" description="Zn(2)-C6 fungal-type" evidence="7">
    <location>
        <begin position="10"/>
        <end position="38"/>
    </location>
</feature>
<protein>
    <recommendedName>
        <fullName evidence="7">Zn(2)-C6 fungal-type domain-containing protein</fullName>
    </recommendedName>
</protein>
<dbReference type="SMART" id="SM00066">
    <property type="entry name" value="GAL4"/>
    <property type="match status" value="1"/>
</dbReference>
<dbReference type="Pfam" id="PF00172">
    <property type="entry name" value="Zn_clus"/>
    <property type="match status" value="1"/>
</dbReference>
<dbReference type="Gene3D" id="4.10.240.10">
    <property type="entry name" value="Zn(2)-C6 fungal-type DNA-binding domain"/>
    <property type="match status" value="1"/>
</dbReference>
<comment type="caution">
    <text evidence="8">The sequence shown here is derived from an EMBL/GenBank/DDBJ whole genome shotgun (WGS) entry which is preliminary data.</text>
</comment>
<evidence type="ECO:0000256" key="4">
    <source>
        <dbReference type="ARBA" id="ARBA00023125"/>
    </source>
</evidence>
<dbReference type="EMBL" id="CAJRGZ010000025">
    <property type="protein sequence ID" value="CAG5180958.1"/>
    <property type="molecule type" value="Genomic_DNA"/>
</dbReference>
<evidence type="ECO:0000313" key="9">
    <source>
        <dbReference type="Proteomes" id="UP000676310"/>
    </source>
</evidence>
<keyword evidence="5" id="KW-0804">Transcription</keyword>
<dbReference type="GO" id="GO:0000981">
    <property type="term" value="F:DNA-binding transcription factor activity, RNA polymerase II-specific"/>
    <property type="evidence" value="ECO:0007669"/>
    <property type="project" value="InterPro"/>
</dbReference>
<organism evidence="8 9">
    <name type="scientific">Alternaria atra</name>
    <dbReference type="NCBI Taxonomy" id="119953"/>
    <lineage>
        <taxon>Eukaryota</taxon>
        <taxon>Fungi</taxon>
        <taxon>Dikarya</taxon>
        <taxon>Ascomycota</taxon>
        <taxon>Pezizomycotina</taxon>
        <taxon>Dothideomycetes</taxon>
        <taxon>Pleosporomycetidae</taxon>
        <taxon>Pleosporales</taxon>
        <taxon>Pleosporineae</taxon>
        <taxon>Pleosporaceae</taxon>
        <taxon>Alternaria</taxon>
        <taxon>Alternaria sect. Ulocladioides</taxon>
    </lineage>
</organism>
<keyword evidence="4" id="KW-0238">DNA-binding</keyword>
<dbReference type="AlphaFoldDB" id="A0A8J2I7J9"/>
<keyword evidence="1" id="KW-0479">Metal-binding</keyword>
<sequence length="202" mass="23018">MSRQLKVRTGCSVCKIRRVKCDETKPSCLKCTSTGRTCEGYAPPLPRKSRTRRSKYDVLEMPLDRSIDVKFDTPDVSIILNSNVYDPGYAWGVPRSLDRARDGVDRDEIRSLAYYRTRVSNDICSYFDTDFWYNLVLQHATQENWNGRATPGGAYNDLPYIHLDRIRKGQCGRFLETPAQWSSDPVRTAAANRLSSGDRAHG</sequence>
<evidence type="ECO:0000256" key="6">
    <source>
        <dbReference type="ARBA" id="ARBA00023242"/>
    </source>
</evidence>
<name>A0A8J2I7J9_9PLEO</name>
<dbReference type="OrthoDB" id="3172332at2759"/>
<dbReference type="PANTHER" id="PTHR36206:SF12">
    <property type="entry name" value="ASPERCRYPTIN BIOSYNTHESIS CLUSTER-SPECIFIC TRANSCRIPTION REGULATOR ATNN-RELATED"/>
    <property type="match status" value="1"/>
</dbReference>
<evidence type="ECO:0000256" key="2">
    <source>
        <dbReference type="ARBA" id="ARBA00022833"/>
    </source>
</evidence>
<keyword evidence="9" id="KW-1185">Reference proteome</keyword>
<dbReference type="PROSITE" id="PS50048">
    <property type="entry name" value="ZN2_CY6_FUNGAL_2"/>
    <property type="match status" value="1"/>
</dbReference>
<dbReference type="InterPro" id="IPR052360">
    <property type="entry name" value="Transcr_Regulatory_Proteins"/>
</dbReference>
<proteinExistence type="predicted"/>
<keyword evidence="6" id="KW-0539">Nucleus</keyword>
<keyword evidence="2" id="KW-0862">Zinc</keyword>
<dbReference type="Proteomes" id="UP000676310">
    <property type="component" value="Unassembled WGS sequence"/>
</dbReference>
<dbReference type="PANTHER" id="PTHR36206">
    <property type="entry name" value="ASPERCRYPTIN BIOSYNTHESIS CLUSTER-SPECIFIC TRANSCRIPTION REGULATOR ATNN-RELATED"/>
    <property type="match status" value="1"/>
</dbReference>
<reference evidence="8" key="1">
    <citation type="submission" date="2021-05" db="EMBL/GenBank/DDBJ databases">
        <authorList>
            <person name="Stam R."/>
        </authorList>
    </citation>
    <scope>NUCLEOTIDE SEQUENCE</scope>
    <source>
        <strain evidence="8">CS162</strain>
    </source>
</reference>
<evidence type="ECO:0000259" key="7">
    <source>
        <dbReference type="PROSITE" id="PS50048"/>
    </source>
</evidence>